<keyword evidence="4 5" id="KW-0472">Membrane</keyword>
<name>A0A7M3SAA3_9FIRM</name>
<evidence type="ECO:0000313" key="7">
    <source>
        <dbReference type="EMBL" id="BCK01521.1"/>
    </source>
</evidence>
<dbReference type="InterPro" id="IPR013525">
    <property type="entry name" value="ABC2_TM"/>
</dbReference>
<comment type="subcellular location">
    <subcellularLocation>
        <location evidence="1">Membrane</location>
        <topology evidence="1">Multi-pass membrane protein</topology>
    </subcellularLocation>
</comment>
<dbReference type="Proteomes" id="UP000515703">
    <property type="component" value="Chromosome"/>
</dbReference>
<evidence type="ECO:0000259" key="6">
    <source>
        <dbReference type="Pfam" id="PF01061"/>
    </source>
</evidence>
<evidence type="ECO:0000256" key="3">
    <source>
        <dbReference type="ARBA" id="ARBA00022989"/>
    </source>
</evidence>
<dbReference type="RefSeq" id="WP_185257073.1">
    <property type="nucleotide sequence ID" value="NZ_AP023368.1"/>
</dbReference>
<keyword evidence="8" id="KW-1185">Reference proteome</keyword>
<feature type="transmembrane region" description="Helical" evidence="5">
    <location>
        <begin position="106"/>
        <end position="127"/>
    </location>
</feature>
<accession>A0A7M3SAA3</accession>
<evidence type="ECO:0000256" key="4">
    <source>
        <dbReference type="ARBA" id="ARBA00023136"/>
    </source>
</evidence>
<organism evidence="7 8">
    <name type="scientific">Anaerocolumna chitinilytica</name>
    <dbReference type="NCBI Taxonomy" id="1727145"/>
    <lineage>
        <taxon>Bacteria</taxon>
        <taxon>Bacillati</taxon>
        <taxon>Bacillota</taxon>
        <taxon>Clostridia</taxon>
        <taxon>Lachnospirales</taxon>
        <taxon>Lachnospiraceae</taxon>
        <taxon>Anaerocolumna</taxon>
    </lineage>
</organism>
<dbReference type="PANTHER" id="PTHR43027:SF1">
    <property type="entry name" value="DOXORUBICIN RESISTANCE ABC TRANSPORTER PERMEASE PROTEIN DRRC-RELATED"/>
    <property type="match status" value="1"/>
</dbReference>
<reference evidence="7 8" key="1">
    <citation type="submission" date="2020-08" db="EMBL/GenBank/DDBJ databases">
        <title>Draft genome sequencing of an Anaerocolumna strain isolated from anoxic soil subjected to BSD treatment.</title>
        <authorList>
            <person name="Uek A."/>
            <person name="Tonouchi A."/>
        </authorList>
    </citation>
    <scope>NUCLEOTIDE SEQUENCE [LARGE SCALE GENOMIC DNA]</scope>
    <source>
        <strain evidence="7 8">CTTW</strain>
    </source>
</reference>
<keyword evidence="3 5" id="KW-1133">Transmembrane helix</keyword>
<keyword evidence="2 5" id="KW-0812">Transmembrane</keyword>
<protein>
    <submittedName>
        <fullName evidence="7">Transport permease protein</fullName>
    </submittedName>
</protein>
<evidence type="ECO:0000313" key="8">
    <source>
        <dbReference type="Proteomes" id="UP000515703"/>
    </source>
</evidence>
<evidence type="ECO:0000256" key="2">
    <source>
        <dbReference type="ARBA" id="ARBA00022692"/>
    </source>
</evidence>
<feature type="transmembrane region" description="Helical" evidence="5">
    <location>
        <begin position="217"/>
        <end position="240"/>
    </location>
</feature>
<feature type="transmembrane region" description="Helical" evidence="5">
    <location>
        <begin position="20"/>
        <end position="39"/>
    </location>
</feature>
<evidence type="ECO:0000256" key="5">
    <source>
        <dbReference type="SAM" id="Phobius"/>
    </source>
</evidence>
<proteinExistence type="predicted"/>
<reference evidence="7 8" key="2">
    <citation type="submission" date="2020-08" db="EMBL/GenBank/DDBJ databases">
        <authorList>
            <person name="Ueki A."/>
            <person name="Tonouchi A."/>
        </authorList>
    </citation>
    <scope>NUCLEOTIDE SEQUENCE [LARGE SCALE GENOMIC DNA]</scope>
    <source>
        <strain evidence="7 8">CTTW</strain>
    </source>
</reference>
<dbReference type="KEGG" id="acht:bsdcttw_45610"/>
<dbReference type="GO" id="GO:0016020">
    <property type="term" value="C:membrane"/>
    <property type="evidence" value="ECO:0007669"/>
    <property type="project" value="UniProtKB-SubCell"/>
</dbReference>
<sequence length="246" mass="27316">MRRFFTIFKLDFANLFKNPVLVNANTCFSALLIVILGFLGSGNYANSKTSYQYYLISMLVFGILNGAMTASNCFMERDIKKANLRIIYSPVGSFPIYFSKILASFLFDYLLHILVIALLCPLLHVSIGVHPAYFILLMAPMEFAAAALGIFFCCIFHSEEATSTLLSTTVSLLCVLGGTFFSLEGLGRTVAFLSRLSPVKWVNEAFFTLACDNDRHYLLPMFSAAILLSVLLVAGCSLTFKTEDYL</sequence>
<feature type="domain" description="ABC-2 type transporter transmembrane" evidence="6">
    <location>
        <begin position="4"/>
        <end position="206"/>
    </location>
</feature>
<dbReference type="EMBL" id="AP023368">
    <property type="protein sequence ID" value="BCK01521.1"/>
    <property type="molecule type" value="Genomic_DNA"/>
</dbReference>
<gene>
    <name evidence="7" type="ORF">bsdcttw_45610</name>
</gene>
<dbReference type="GO" id="GO:0140359">
    <property type="term" value="F:ABC-type transporter activity"/>
    <property type="evidence" value="ECO:0007669"/>
    <property type="project" value="InterPro"/>
</dbReference>
<dbReference type="Pfam" id="PF01061">
    <property type="entry name" value="ABC2_membrane"/>
    <property type="match status" value="1"/>
</dbReference>
<dbReference type="InterPro" id="IPR052902">
    <property type="entry name" value="ABC-2_transporter"/>
</dbReference>
<dbReference type="AlphaFoldDB" id="A0A7M3SAA3"/>
<evidence type="ECO:0000256" key="1">
    <source>
        <dbReference type="ARBA" id="ARBA00004141"/>
    </source>
</evidence>
<feature type="transmembrane region" description="Helical" evidence="5">
    <location>
        <begin position="133"/>
        <end position="156"/>
    </location>
</feature>
<dbReference type="PANTHER" id="PTHR43027">
    <property type="entry name" value="DOXORUBICIN RESISTANCE ABC TRANSPORTER PERMEASE PROTEIN DRRC-RELATED"/>
    <property type="match status" value="1"/>
</dbReference>
<feature type="transmembrane region" description="Helical" evidence="5">
    <location>
        <begin position="163"/>
        <end position="183"/>
    </location>
</feature>
<feature type="transmembrane region" description="Helical" evidence="5">
    <location>
        <begin position="51"/>
        <end position="75"/>
    </location>
</feature>